<accession>A0AAD7BY87</accession>
<keyword evidence="3" id="KW-1185">Reference proteome</keyword>
<protein>
    <submittedName>
        <fullName evidence="2">Uncharacterized protein</fullName>
    </submittedName>
</protein>
<dbReference type="Proteomes" id="UP001221757">
    <property type="component" value="Unassembled WGS sequence"/>
</dbReference>
<feature type="region of interest" description="Disordered" evidence="1">
    <location>
        <begin position="1"/>
        <end position="56"/>
    </location>
</feature>
<evidence type="ECO:0000313" key="2">
    <source>
        <dbReference type="EMBL" id="KAJ7633943.1"/>
    </source>
</evidence>
<evidence type="ECO:0000313" key="3">
    <source>
        <dbReference type="Proteomes" id="UP001221757"/>
    </source>
</evidence>
<comment type="caution">
    <text evidence="2">The sequence shown here is derived from an EMBL/GenBank/DDBJ whole genome shotgun (WGS) entry which is preliminary data.</text>
</comment>
<dbReference type="EMBL" id="JARKIE010000483">
    <property type="protein sequence ID" value="KAJ7633943.1"/>
    <property type="molecule type" value="Genomic_DNA"/>
</dbReference>
<dbReference type="AlphaFoldDB" id="A0AAD7BY87"/>
<proteinExistence type="predicted"/>
<gene>
    <name evidence="2" type="ORF">B0H17DRAFT_1107900</name>
</gene>
<organism evidence="2 3">
    <name type="scientific">Mycena rosella</name>
    <name type="common">Pink bonnet</name>
    <name type="synonym">Agaricus rosellus</name>
    <dbReference type="NCBI Taxonomy" id="1033263"/>
    <lineage>
        <taxon>Eukaryota</taxon>
        <taxon>Fungi</taxon>
        <taxon>Dikarya</taxon>
        <taxon>Basidiomycota</taxon>
        <taxon>Agaricomycotina</taxon>
        <taxon>Agaricomycetes</taxon>
        <taxon>Agaricomycetidae</taxon>
        <taxon>Agaricales</taxon>
        <taxon>Marasmiineae</taxon>
        <taxon>Mycenaceae</taxon>
        <taxon>Mycena</taxon>
    </lineage>
</organism>
<sequence>MPLILTRRYRHAPAQRLRPHRASPESRRRVPGGQARQRRTSLAAAVGATSSHRCPL</sequence>
<reference evidence="2" key="1">
    <citation type="submission" date="2023-03" db="EMBL/GenBank/DDBJ databases">
        <title>Massive genome expansion in bonnet fungi (Mycena s.s.) driven by repeated elements and novel gene families across ecological guilds.</title>
        <authorList>
            <consortium name="Lawrence Berkeley National Laboratory"/>
            <person name="Harder C.B."/>
            <person name="Miyauchi S."/>
            <person name="Viragh M."/>
            <person name="Kuo A."/>
            <person name="Thoen E."/>
            <person name="Andreopoulos B."/>
            <person name="Lu D."/>
            <person name="Skrede I."/>
            <person name="Drula E."/>
            <person name="Henrissat B."/>
            <person name="Morin E."/>
            <person name="Kohler A."/>
            <person name="Barry K."/>
            <person name="LaButti K."/>
            <person name="Morin E."/>
            <person name="Salamov A."/>
            <person name="Lipzen A."/>
            <person name="Mereny Z."/>
            <person name="Hegedus B."/>
            <person name="Baldrian P."/>
            <person name="Stursova M."/>
            <person name="Weitz H."/>
            <person name="Taylor A."/>
            <person name="Grigoriev I.V."/>
            <person name="Nagy L.G."/>
            <person name="Martin F."/>
            <person name="Kauserud H."/>
        </authorList>
    </citation>
    <scope>NUCLEOTIDE SEQUENCE</scope>
    <source>
        <strain evidence="2">CBHHK067</strain>
    </source>
</reference>
<name>A0AAD7BY87_MYCRO</name>
<feature type="compositionally biased region" description="Basic residues" evidence="1">
    <location>
        <begin position="7"/>
        <end position="21"/>
    </location>
</feature>
<evidence type="ECO:0000256" key="1">
    <source>
        <dbReference type="SAM" id="MobiDB-lite"/>
    </source>
</evidence>